<dbReference type="Proteomes" id="UP000199213">
    <property type="component" value="Unassembled WGS sequence"/>
</dbReference>
<reference evidence="3" key="1">
    <citation type="submission" date="2016-10" db="EMBL/GenBank/DDBJ databases">
        <authorList>
            <person name="Varghese N."/>
            <person name="Submissions S."/>
        </authorList>
    </citation>
    <scope>NUCLEOTIDE SEQUENCE [LARGE SCALE GENOMIC DNA]</scope>
    <source>
        <strain evidence="3">DSM 45460</strain>
    </source>
</reference>
<evidence type="ECO:0000256" key="1">
    <source>
        <dbReference type="SAM" id="Phobius"/>
    </source>
</evidence>
<dbReference type="AlphaFoldDB" id="A0A1G9AVD9"/>
<keyword evidence="1" id="KW-0812">Transmembrane</keyword>
<keyword evidence="1" id="KW-1133">Transmembrane helix</keyword>
<organism evidence="2 3">
    <name type="scientific">Actinopolyspora mzabensis</name>
    <dbReference type="NCBI Taxonomy" id="995066"/>
    <lineage>
        <taxon>Bacteria</taxon>
        <taxon>Bacillati</taxon>
        <taxon>Actinomycetota</taxon>
        <taxon>Actinomycetes</taxon>
        <taxon>Actinopolysporales</taxon>
        <taxon>Actinopolysporaceae</taxon>
        <taxon>Actinopolyspora</taxon>
    </lineage>
</organism>
<accession>A0A1G9AVD9</accession>
<feature type="transmembrane region" description="Helical" evidence="1">
    <location>
        <begin position="6"/>
        <end position="26"/>
    </location>
</feature>
<evidence type="ECO:0000313" key="2">
    <source>
        <dbReference type="EMBL" id="SDK31241.1"/>
    </source>
</evidence>
<evidence type="ECO:0000313" key="3">
    <source>
        <dbReference type="Proteomes" id="UP000199213"/>
    </source>
</evidence>
<keyword evidence="3" id="KW-1185">Reference proteome</keyword>
<proteinExistence type="predicted"/>
<keyword evidence="1" id="KW-0472">Membrane</keyword>
<sequence>MSEDWVTMTAWFVIVVPLVIMFFTLFMERVEARLRHVAVQENEVEELLENARPDEVRALFRQGIGRALELFQLRRVGRAGRLRTRRSRDRS</sequence>
<gene>
    <name evidence="2" type="ORF">SAMN04487820_106269</name>
</gene>
<protein>
    <submittedName>
        <fullName evidence="2">Uncharacterized protein</fullName>
    </submittedName>
</protein>
<dbReference type="EMBL" id="FNFM01000006">
    <property type="protein sequence ID" value="SDK31241.1"/>
    <property type="molecule type" value="Genomic_DNA"/>
</dbReference>
<name>A0A1G9AVD9_ACTMZ</name>